<feature type="domain" description="N-acetyltransferase" evidence="1">
    <location>
        <begin position="1"/>
        <end position="166"/>
    </location>
</feature>
<proteinExistence type="predicted"/>
<dbReference type="GO" id="GO:0008999">
    <property type="term" value="F:protein-N-terminal-alanine acetyltransferase activity"/>
    <property type="evidence" value="ECO:0007669"/>
    <property type="project" value="TreeGrafter"/>
</dbReference>
<evidence type="ECO:0000313" key="2">
    <source>
        <dbReference type="EMBL" id="QTE31502.1"/>
    </source>
</evidence>
<sequence>MILRPLSPDDIETLLAERLTPDGAGAFQWFGLEARTALRAKASADELVTAEAGALAVAVDGALAGSVEWFRGAWGRPETSWCWTIAIGLRPDARGHGVGRAAQAQLVDYLFAHTRAERVQAFTDHANVAEQRALEACGFAREGTIRRAQWRAGAWHDQLIYSILRGESA</sequence>
<organism evidence="2 3">
    <name type="scientific">Pengzhenrongella sicca</name>
    <dbReference type="NCBI Taxonomy" id="2819238"/>
    <lineage>
        <taxon>Bacteria</taxon>
        <taxon>Bacillati</taxon>
        <taxon>Actinomycetota</taxon>
        <taxon>Actinomycetes</taxon>
        <taxon>Micrococcales</taxon>
        <taxon>Pengzhenrongella</taxon>
    </lineage>
</organism>
<dbReference type="Proteomes" id="UP000663937">
    <property type="component" value="Chromosome"/>
</dbReference>
<evidence type="ECO:0000313" key="3">
    <source>
        <dbReference type="Proteomes" id="UP000663937"/>
    </source>
</evidence>
<dbReference type="GO" id="GO:1990189">
    <property type="term" value="F:protein N-terminal-serine acetyltransferase activity"/>
    <property type="evidence" value="ECO:0007669"/>
    <property type="project" value="TreeGrafter"/>
</dbReference>
<dbReference type="SUPFAM" id="SSF55729">
    <property type="entry name" value="Acyl-CoA N-acyltransferases (Nat)"/>
    <property type="match status" value="1"/>
</dbReference>
<accession>A0A8A4ZHI0</accession>
<dbReference type="Pfam" id="PF13302">
    <property type="entry name" value="Acetyltransf_3"/>
    <property type="match status" value="1"/>
</dbReference>
<keyword evidence="3" id="KW-1185">Reference proteome</keyword>
<evidence type="ECO:0000259" key="1">
    <source>
        <dbReference type="PROSITE" id="PS51186"/>
    </source>
</evidence>
<dbReference type="InterPro" id="IPR000182">
    <property type="entry name" value="GNAT_dom"/>
</dbReference>
<dbReference type="InterPro" id="IPR051908">
    <property type="entry name" value="Ribosomal_N-acetyltransferase"/>
</dbReference>
<dbReference type="GO" id="GO:0005737">
    <property type="term" value="C:cytoplasm"/>
    <property type="evidence" value="ECO:0007669"/>
    <property type="project" value="TreeGrafter"/>
</dbReference>
<dbReference type="KEGG" id="psic:J4E96_12445"/>
<dbReference type="PANTHER" id="PTHR43441:SF6">
    <property type="entry name" value="N-ACETYLTRANSFERASE DOMAIN-CONTAINING PROTEIN"/>
    <property type="match status" value="1"/>
</dbReference>
<protein>
    <submittedName>
        <fullName evidence="2">GNAT family N-acetyltransferase</fullName>
    </submittedName>
</protein>
<dbReference type="InterPro" id="IPR016181">
    <property type="entry name" value="Acyl_CoA_acyltransferase"/>
</dbReference>
<dbReference type="EMBL" id="CP071868">
    <property type="protein sequence ID" value="QTE31502.1"/>
    <property type="molecule type" value="Genomic_DNA"/>
</dbReference>
<dbReference type="AlphaFoldDB" id="A0A8A4ZHI0"/>
<name>A0A8A4ZHI0_9MICO</name>
<gene>
    <name evidence="2" type="ORF">J4E96_12445</name>
</gene>
<reference evidence="2" key="1">
    <citation type="submission" date="2021-03" db="EMBL/GenBank/DDBJ databases">
        <title>Pengzhenrongella sicca gen. nov., sp. nov., a new member of suborder Micrococcineae isolated from High-Arctic tundra soil.</title>
        <authorList>
            <person name="Peng F."/>
        </authorList>
    </citation>
    <scope>NUCLEOTIDE SEQUENCE</scope>
    <source>
        <strain evidence="2">LRZ-2</strain>
    </source>
</reference>
<dbReference type="PROSITE" id="PS51186">
    <property type="entry name" value="GNAT"/>
    <property type="match status" value="1"/>
</dbReference>
<dbReference type="PANTHER" id="PTHR43441">
    <property type="entry name" value="RIBOSOMAL-PROTEIN-SERINE ACETYLTRANSFERASE"/>
    <property type="match status" value="1"/>
</dbReference>
<dbReference type="Gene3D" id="3.40.630.30">
    <property type="match status" value="1"/>
</dbReference>